<keyword evidence="1" id="KW-0479">Metal-binding</keyword>
<feature type="region of interest" description="Disordered" evidence="2">
    <location>
        <begin position="105"/>
        <end position="204"/>
    </location>
</feature>
<dbReference type="InterPro" id="IPR018289">
    <property type="entry name" value="MULE_transposase_dom"/>
</dbReference>
<dbReference type="InterPro" id="IPR018247">
    <property type="entry name" value="EF_Hand_1_Ca_BS"/>
</dbReference>
<reference evidence="4" key="1">
    <citation type="submission" date="2018-02" db="EMBL/GenBank/DDBJ databases">
        <authorList>
            <person name="Cohen D.B."/>
            <person name="Kent A.D."/>
        </authorList>
    </citation>
    <scope>NUCLEOTIDE SEQUENCE</scope>
</reference>
<sequence>MKKKVKRKDAKVEGSVGSFESRDLSSFQSLYLHAGMDNLFSLVLYHGGHFVNNLHGYEGGMKTVFDKCDPEKWVPGISIEDGGLHMVNSDDDAMLMTELVHGDLEDVDDDYNGDVDDDHHVDEDEVVDVDVDEDDDDDLYDRYKDMMDDEVPDQNANNSDADNSDDDSWDSGLTESESKSDGNNAEVDANADVESSAGVYGRRPRVESRRPTFPIFRPVACAKDIRFELGMLFTSTKQFKEAMTEYAVEGGWGIRFVKNDKVRVRAVCQEGCKFVAYLAKLPKELTFQLKTLQLEHSCTRCYKNPRMTTNFLAKKLVGRVKDQPDIKAKAKAMDIIEGSHIEQCNMMWDYCEELRRSNPGSTVLMKVQSFNEGEMEAEDVSQIRNLVFQRLYVCFEACKTGFKNACRPFIGLDACHLKSPYGGKLIAAVGRDPNEEYFPLAFAVVEAKTYDSWTWFLKLLDADVGENRRMTYMSDQQKGLVQCFETAFPNQEHRLYCRHIYNNLKRRHPGILIKELFWRAAQATYIQEFEKVMSELKEVDVGAHKWLEELPLKTWTRSKFIGNAKSDALLNNMCECFNSKIIEARQKPIISLVEDIRLYLMRRFQYNREGILKIQSELCPKIRKKVFKLKQGSNKWEVAWVEELLFEVKDFFESFTVDLNEKRPPGRPKKNRVREPDEPKARTKLGRTDTAKKCKKCGKLGHNKRSCKGEVGGNSKLPQATGKCGGSMAAAAPAASSMASTTPSAVAASLTPSASVSRIPGAATSSSNTKAQKKQKTGNLQPSQQRH</sequence>
<keyword evidence="1" id="KW-0863">Zinc-finger</keyword>
<evidence type="ECO:0000256" key="2">
    <source>
        <dbReference type="SAM" id="MobiDB-lite"/>
    </source>
</evidence>
<gene>
    <name evidence="4" type="ORF">FSB_LOCUS26056</name>
</gene>
<feature type="compositionally biased region" description="Polar residues" evidence="2">
    <location>
        <begin position="777"/>
        <end position="787"/>
    </location>
</feature>
<dbReference type="PROSITE" id="PS00018">
    <property type="entry name" value="EF_HAND_1"/>
    <property type="match status" value="1"/>
</dbReference>
<feature type="compositionally biased region" description="Basic and acidic residues" evidence="2">
    <location>
        <begin position="673"/>
        <end position="690"/>
    </location>
</feature>
<accession>A0A2N9GGB0</accession>
<feature type="domain" description="CCHC-type" evidence="3">
    <location>
        <begin position="693"/>
        <end position="708"/>
    </location>
</feature>
<dbReference type="GO" id="GO:0008270">
    <property type="term" value="F:zinc ion binding"/>
    <property type="evidence" value="ECO:0007669"/>
    <property type="project" value="UniProtKB-KW"/>
</dbReference>
<name>A0A2N9GGB0_FAGSY</name>
<proteinExistence type="predicted"/>
<dbReference type="EMBL" id="OIVN01001841">
    <property type="protein sequence ID" value="SPC98174.1"/>
    <property type="molecule type" value="Genomic_DNA"/>
</dbReference>
<dbReference type="AlphaFoldDB" id="A0A2N9GGB0"/>
<dbReference type="PANTHER" id="PTHR31973">
    <property type="entry name" value="POLYPROTEIN, PUTATIVE-RELATED"/>
    <property type="match status" value="1"/>
</dbReference>
<feature type="region of interest" description="Disordered" evidence="2">
    <location>
        <begin position="705"/>
        <end position="787"/>
    </location>
</feature>
<dbReference type="PROSITE" id="PS50158">
    <property type="entry name" value="ZF_CCHC"/>
    <property type="match status" value="1"/>
</dbReference>
<feature type="compositionally biased region" description="Low complexity" evidence="2">
    <location>
        <begin position="727"/>
        <end position="757"/>
    </location>
</feature>
<evidence type="ECO:0000313" key="4">
    <source>
        <dbReference type="EMBL" id="SPC98174.1"/>
    </source>
</evidence>
<dbReference type="Pfam" id="PF03108">
    <property type="entry name" value="DBD_Tnp_Mut"/>
    <property type="match status" value="1"/>
</dbReference>
<keyword evidence="1" id="KW-0862">Zinc</keyword>
<feature type="compositionally biased region" description="Acidic residues" evidence="2">
    <location>
        <begin position="105"/>
        <end position="116"/>
    </location>
</feature>
<evidence type="ECO:0000256" key="1">
    <source>
        <dbReference type="PROSITE-ProRule" id="PRU00047"/>
    </source>
</evidence>
<protein>
    <recommendedName>
        <fullName evidence="3">CCHC-type domain-containing protein</fullName>
    </recommendedName>
</protein>
<dbReference type="PANTHER" id="PTHR31973:SF187">
    <property type="entry name" value="MUTATOR TRANSPOSASE MUDRA PROTEIN"/>
    <property type="match status" value="1"/>
</dbReference>
<evidence type="ECO:0000259" key="3">
    <source>
        <dbReference type="PROSITE" id="PS50158"/>
    </source>
</evidence>
<feature type="region of interest" description="Disordered" evidence="2">
    <location>
        <begin position="661"/>
        <end position="690"/>
    </location>
</feature>
<dbReference type="GO" id="GO:0003676">
    <property type="term" value="F:nucleic acid binding"/>
    <property type="evidence" value="ECO:0007669"/>
    <property type="project" value="InterPro"/>
</dbReference>
<feature type="compositionally biased region" description="Acidic residues" evidence="2">
    <location>
        <begin position="123"/>
        <end position="139"/>
    </location>
</feature>
<dbReference type="InterPro" id="IPR001878">
    <property type="entry name" value="Znf_CCHC"/>
</dbReference>
<dbReference type="Pfam" id="PF10551">
    <property type="entry name" value="MULE"/>
    <property type="match status" value="1"/>
</dbReference>
<organism evidence="4">
    <name type="scientific">Fagus sylvatica</name>
    <name type="common">Beechnut</name>
    <dbReference type="NCBI Taxonomy" id="28930"/>
    <lineage>
        <taxon>Eukaryota</taxon>
        <taxon>Viridiplantae</taxon>
        <taxon>Streptophyta</taxon>
        <taxon>Embryophyta</taxon>
        <taxon>Tracheophyta</taxon>
        <taxon>Spermatophyta</taxon>
        <taxon>Magnoliopsida</taxon>
        <taxon>eudicotyledons</taxon>
        <taxon>Gunneridae</taxon>
        <taxon>Pentapetalae</taxon>
        <taxon>rosids</taxon>
        <taxon>fabids</taxon>
        <taxon>Fagales</taxon>
        <taxon>Fagaceae</taxon>
        <taxon>Fagus</taxon>
    </lineage>
</organism>
<dbReference type="InterPro" id="IPR004332">
    <property type="entry name" value="Transposase_MuDR"/>
</dbReference>